<keyword evidence="5" id="KW-0862">Zinc</keyword>
<proteinExistence type="inferred from homology"/>
<dbReference type="GO" id="GO:0000981">
    <property type="term" value="F:DNA-binding transcription factor activity, RNA polymerase II-specific"/>
    <property type="evidence" value="ECO:0007669"/>
    <property type="project" value="TreeGrafter"/>
</dbReference>
<dbReference type="PROSITE" id="PS00028">
    <property type="entry name" value="ZINC_FINGER_C2H2_1"/>
    <property type="match status" value="3"/>
</dbReference>
<dbReference type="FunFam" id="3.30.160.60:FF:000014">
    <property type="entry name" value="Transcription factor Sp3"/>
    <property type="match status" value="1"/>
</dbReference>
<dbReference type="AlphaFoldDB" id="A0A834I631"/>
<comment type="caution">
    <text evidence="14">The sequence shown here is derived from an EMBL/GenBank/DDBJ whole genome shotgun (WGS) entry which is preliminary data.</text>
</comment>
<evidence type="ECO:0000313" key="14">
    <source>
        <dbReference type="EMBL" id="KAF7272793.1"/>
    </source>
</evidence>
<dbReference type="Pfam" id="PF00096">
    <property type="entry name" value="zf-C2H2"/>
    <property type="match status" value="2"/>
</dbReference>
<evidence type="ECO:0000256" key="10">
    <source>
        <dbReference type="ARBA" id="ARBA00038409"/>
    </source>
</evidence>
<keyword evidence="6" id="KW-0805">Transcription regulation</keyword>
<evidence type="ECO:0000256" key="4">
    <source>
        <dbReference type="ARBA" id="ARBA00022771"/>
    </source>
</evidence>
<dbReference type="PANTHER" id="PTHR23235">
    <property type="entry name" value="KRUEPPEL-LIKE TRANSCRIPTION FACTOR"/>
    <property type="match status" value="1"/>
</dbReference>
<dbReference type="CDD" id="cd22541">
    <property type="entry name" value="SP5_N"/>
    <property type="match status" value="1"/>
</dbReference>
<evidence type="ECO:0000256" key="12">
    <source>
        <dbReference type="SAM" id="MobiDB-lite"/>
    </source>
</evidence>
<keyword evidence="8" id="KW-0804">Transcription</keyword>
<feature type="compositionally biased region" description="Basic and acidic residues" evidence="12">
    <location>
        <begin position="245"/>
        <end position="258"/>
    </location>
</feature>
<evidence type="ECO:0000256" key="11">
    <source>
        <dbReference type="PROSITE-ProRule" id="PRU00042"/>
    </source>
</evidence>
<keyword evidence="15" id="KW-1185">Reference proteome</keyword>
<evidence type="ECO:0000256" key="3">
    <source>
        <dbReference type="ARBA" id="ARBA00022737"/>
    </source>
</evidence>
<keyword evidence="7" id="KW-0238">DNA-binding</keyword>
<dbReference type="SUPFAM" id="SSF57667">
    <property type="entry name" value="beta-beta-alpha zinc fingers"/>
    <property type="match status" value="2"/>
</dbReference>
<dbReference type="PANTHER" id="PTHR23235:SF165">
    <property type="entry name" value="TRANSCRIPTION FACTOR BTD"/>
    <property type="match status" value="1"/>
</dbReference>
<gene>
    <name evidence="14" type="ORF">GWI33_014450</name>
</gene>
<dbReference type="GO" id="GO:0005634">
    <property type="term" value="C:nucleus"/>
    <property type="evidence" value="ECO:0007669"/>
    <property type="project" value="UniProtKB-SubCell"/>
</dbReference>
<sequence>MEGHLLQYGGGAQSHQIEPLKLLAGSCNRIYGGPYAPHTQLSPASTTSNSSDGYAAQVPLEYPTYSGAYPYSHAYNVWFSHSPPRADVATGGYQPQHSHRAWSHHQASYMNPYGGMIKPDMSITDYSAYSTKARKCIKCTCPNCISEENGFKNQKKKTHVCHYPGCEKVYGKTSHLQAHLRWHTGERPFACNWIFCGKRFTRSDELQRHLRTHTGEKRFSCSICAKRFMRSDHLAKHVKTHKDRSKNEEAITKSDDAAQTKSTTLDSERAAGQAAPQMPCRDIPAQITSTYASQMTNTSSYVPMTYPGAVPASFSQPVMSSRPGFSAPAITQYTHSQNFPGDYSFI</sequence>
<dbReference type="SMART" id="SM00355">
    <property type="entry name" value="ZnF_C2H2"/>
    <property type="match status" value="3"/>
</dbReference>
<evidence type="ECO:0000313" key="15">
    <source>
        <dbReference type="Proteomes" id="UP000625711"/>
    </source>
</evidence>
<evidence type="ECO:0000256" key="5">
    <source>
        <dbReference type="ARBA" id="ARBA00022833"/>
    </source>
</evidence>
<keyword evidence="9" id="KW-0539">Nucleus</keyword>
<feature type="region of interest" description="Disordered" evidence="12">
    <location>
        <begin position="237"/>
        <end position="277"/>
    </location>
</feature>
<evidence type="ECO:0000256" key="1">
    <source>
        <dbReference type="ARBA" id="ARBA00004123"/>
    </source>
</evidence>
<organism evidence="14 15">
    <name type="scientific">Rhynchophorus ferrugineus</name>
    <name type="common">Red palm weevil</name>
    <name type="synonym">Curculio ferrugineus</name>
    <dbReference type="NCBI Taxonomy" id="354439"/>
    <lineage>
        <taxon>Eukaryota</taxon>
        <taxon>Metazoa</taxon>
        <taxon>Ecdysozoa</taxon>
        <taxon>Arthropoda</taxon>
        <taxon>Hexapoda</taxon>
        <taxon>Insecta</taxon>
        <taxon>Pterygota</taxon>
        <taxon>Neoptera</taxon>
        <taxon>Endopterygota</taxon>
        <taxon>Coleoptera</taxon>
        <taxon>Polyphaga</taxon>
        <taxon>Cucujiformia</taxon>
        <taxon>Curculionidae</taxon>
        <taxon>Dryophthorinae</taxon>
        <taxon>Rhynchophorus</taxon>
    </lineage>
</organism>
<keyword evidence="3" id="KW-0677">Repeat</keyword>
<protein>
    <recommendedName>
        <fullName evidence="13">C2H2-type domain-containing protein</fullName>
    </recommendedName>
</protein>
<dbReference type="Proteomes" id="UP000625711">
    <property type="component" value="Unassembled WGS sequence"/>
</dbReference>
<evidence type="ECO:0000256" key="7">
    <source>
        <dbReference type="ARBA" id="ARBA00023125"/>
    </source>
</evidence>
<comment type="subcellular location">
    <subcellularLocation>
        <location evidence="1">Nucleus</location>
    </subcellularLocation>
</comment>
<name>A0A834I631_RHYFE</name>
<feature type="domain" description="C2H2-type" evidence="13">
    <location>
        <begin position="189"/>
        <end position="218"/>
    </location>
</feature>
<evidence type="ECO:0000256" key="6">
    <source>
        <dbReference type="ARBA" id="ARBA00023015"/>
    </source>
</evidence>
<feature type="domain" description="C2H2-type" evidence="13">
    <location>
        <begin position="159"/>
        <end position="188"/>
    </location>
</feature>
<dbReference type="EMBL" id="JAACXV010013694">
    <property type="protein sequence ID" value="KAF7272793.1"/>
    <property type="molecule type" value="Genomic_DNA"/>
</dbReference>
<dbReference type="OrthoDB" id="6365676at2759"/>
<evidence type="ECO:0000256" key="2">
    <source>
        <dbReference type="ARBA" id="ARBA00022723"/>
    </source>
</evidence>
<accession>A0A834I631</accession>
<keyword evidence="4 11" id="KW-0863">Zinc-finger</keyword>
<dbReference type="GO" id="GO:0008270">
    <property type="term" value="F:zinc ion binding"/>
    <property type="evidence" value="ECO:0007669"/>
    <property type="project" value="UniProtKB-KW"/>
</dbReference>
<dbReference type="PROSITE" id="PS50157">
    <property type="entry name" value="ZINC_FINGER_C2H2_2"/>
    <property type="match status" value="3"/>
</dbReference>
<evidence type="ECO:0000256" key="8">
    <source>
        <dbReference type="ARBA" id="ARBA00023163"/>
    </source>
</evidence>
<feature type="domain" description="C2H2-type" evidence="13">
    <location>
        <begin position="219"/>
        <end position="246"/>
    </location>
</feature>
<keyword evidence="2" id="KW-0479">Metal-binding</keyword>
<comment type="similarity">
    <text evidence="10">Belongs to the Sp1 C2H2-type zinc-finger protein family.</text>
</comment>
<dbReference type="GO" id="GO:0000978">
    <property type="term" value="F:RNA polymerase II cis-regulatory region sequence-specific DNA binding"/>
    <property type="evidence" value="ECO:0007669"/>
    <property type="project" value="TreeGrafter"/>
</dbReference>
<evidence type="ECO:0000256" key="9">
    <source>
        <dbReference type="ARBA" id="ARBA00023242"/>
    </source>
</evidence>
<dbReference type="Gene3D" id="3.30.160.60">
    <property type="entry name" value="Classic Zinc Finger"/>
    <property type="match status" value="3"/>
</dbReference>
<evidence type="ECO:0000259" key="13">
    <source>
        <dbReference type="PROSITE" id="PS50157"/>
    </source>
</evidence>
<reference evidence="14" key="1">
    <citation type="submission" date="2020-08" db="EMBL/GenBank/DDBJ databases">
        <title>Genome sequencing and assembly of the red palm weevil Rhynchophorus ferrugineus.</title>
        <authorList>
            <person name="Dias G.B."/>
            <person name="Bergman C.M."/>
            <person name="Manee M."/>
        </authorList>
    </citation>
    <scope>NUCLEOTIDE SEQUENCE</scope>
    <source>
        <strain evidence="14">AA-2017</strain>
        <tissue evidence="14">Whole larva</tissue>
    </source>
</reference>
<dbReference type="InterPro" id="IPR036236">
    <property type="entry name" value="Znf_C2H2_sf"/>
</dbReference>
<dbReference type="InterPro" id="IPR013087">
    <property type="entry name" value="Znf_C2H2_type"/>
</dbReference>
<dbReference type="FunFam" id="3.30.160.60:FF:000624">
    <property type="entry name" value="zinc finger protein 697"/>
    <property type="match status" value="1"/>
</dbReference>